<dbReference type="EMBL" id="JACHDO010000001">
    <property type="protein sequence ID" value="MBB5489470.1"/>
    <property type="molecule type" value="Genomic_DNA"/>
</dbReference>
<evidence type="ECO:0000313" key="11">
    <source>
        <dbReference type="EMBL" id="MBB5495698.1"/>
    </source>
</evidence>
<dbReference type="InterPro" id="IPR051083">
    <property type="entry name" value="GrpII_Intron_Splice-Mob/Def"/>
</dbReference>
<dbReference type="RefSeq" id="WP_221318691.1">
    <property type="nucleotide sequence ID" value="NZ_JACHDO010000001.1"/>
</dbReference>
<dbReference type="InterPro" id="IPR030931">
    <property type="entry name" value="Group_II_RT_mat"/>
</dbReference>
<evidence type="ECO:0000313" key="3">
    <source>
        <dbReference type="EMBL" id="MBB5490942.1"/>
    </source>
</evidence>
<dbReference type="EMBL" id="JACHDO010000001">
    <property type="protein sequence ID" value="MBB5495698.1"/>
    <property type="molecule type" value="Genomic_DNA"/>
</dbReference>
<dbReference type="EMBL" id="JACHDO010000001">
    <property type="protein sequence ID" value="MBB5493606.1"/>
    <property type="molecule type" value="Genomic_DNA"/>
</dbReference>
<dbReference type="CDD" id="cd01651">
    <property type="entry name" value="RT_G2_intron"/>
    <property type="match status" value="1"/>
</dbReference>
<dbReference type="AlphaFoldDB" id="A0A840WG46"/>
<dbReference type="PANTHER" id="PTHR34047:SF8">
    <property type="entry name" value="PROTEIN YKFC"/>
    <property type="match status" value="1"/>
</dbReference>
<dbReference type="InterPro" id="IPR043502">
    <property type="entry name" value="DNA/RNA_pol_sf"/>
</dbReference>
<dbReference type="PROSITE" id="PS50878">
    <property type="entry name" value="RT_POL"/>
    <property type="match status" value="1"/>
</dbReference>
<dbReference type="EMBL" id="JACHDO010000001">
    <property type="protein sequence ID" value="MBB5490942.1"/>
    <property type="molecule type" value="Genomic_DNA"/>
</dbReference>
<name>A0A840WG46_9ACTN</name>
<dbReference type="SUPFAM" id="SSF56672">
    <property type="entry name" value="DNA/RNA polymerases"/>
    <property type="match status" value="1"/>
</dbReference>
<accession>A0A840WG46</accession>
<comment type="caution">
    <text evidence="6">The sequence shown here is derived from an EMBL/GenBank/DDBJ whole genome shotgun (WGS) entry which is preliminary data.</text>
</comment>
<dbReference type="EMBL" id="JACHDO010000001">
    <property type="protein sequence ID" value="MBB5493018.1"/>
    <property type="molecule type" value="Genomic_DNA"/>
</dbReference>
<protein>
    <submittedName>
        <fullName evidence="6">RNA-directed DNA polymerase</fullName>
        <ecNumber evidence="6">2.7.7.49</ecNumber>
    </submittedName>
</protein>
<dbReference type="EMBL" id="JACHDO010000001">
    <property type="protein sequence ID" value="MBB5494372.1"/>
    <property type="molecule type" value="Genomic_DNA"/>
</dbReference>
<dbReference type="EMBL" id="JACHDO010000001">
    <property type="protein sequence ID" value="MBB5491523.1"/>
    <property type="molecule type" value="Genomic_DNA"/>
</dbReference>
<dbReference type="Proteomes" id="UP000579647">
    <property type="component" value="Unassembled WGS sequence"/>
</dbReference>
<dbReference type="Pfam" id="PF08388">
    <property type="entry name" value="GIIM"/>
    <property type="match status" value="1"/>
</dbReference>
<keyword evidence="6" id="KW-0695">RNA-directed DNA polymerase</keyword>
<evidence type="ECO:0000313" key="10">
    <source>
        <dbReference type="EMBL" id="MBB5494372.1"/>
    </source>
</evidence>
<dbReference type="InterPro" id="IPR013597">
    <property type="entry name" value="Mat_intron_G2"/>
</dbReference>
<evidence type="ECO:0000313" key="4">
    <source>
        <dbReference type="EMBL" id="MBB5491523.1"/>
    </source>
</evidence>
<reference evidence="6 12" key="1">
    <citation type="submission" date="2020-08" db="EMBL/GenBank/DDBJ databases">
        <title>Sequencing the genomes of 1000 actinobacteria strains.</title>
        <authorList>
            <person name="Klenk H.-P."/>
        </authorList>
    </citation>
    <scope>NUCLEOTIDE SEQUENCE [LARGE SCALE GENOMIC DNA]</scope>
    <source>
        <strain evidence="6 12">DSM 44598</strain>
    </source>
</reference>
<evidence type="ECO:0000313" key="2">
    <source>
        <dbReference type="EMBL" id="MBB5489470.1"/>
    </source>
</evidence>
<evidence type="ECO:0000313" key="8">
    <source>
        <dbReference type="EMBL" id="MBB5493522.1"/>
    </source>
</evidence>
<dbReference type="EMBL" id="JACHDO010000001">
    <property type="protein sequence ID" value="MBB5493522.1"/>
    <property type="molecule type" value="Genomic_DNA"/>
</dbReference>
<evidence type="ECO:0000313" key="12">
    <source>
        <dbReference type="Proteomes" id="UP000579647"/>
    </source>
</evidence>
<gene>
    <name evidence="2" type="ORF">HNR07_000607</name>
    <name evidence="3" type="ORF">HNR07_002079</name>
    <name evidence="4" type="ORF">HNR07_002660</name>
    <name evidence="5" type="ORF">HNR07_002711</name>
    <name evidence="6" type="ORF">HNR07_003118</name>
    <name evidence="7" type="ORF">HNR07_004155</name>
    <name evidence="8" type="ORF">HNR07_004659</name>
    <name evidence="9" type="ORF">HNR07_004743</name>
    <name evidence="10" type="ORF">HNR07_005509</name>
    <name evidence="11" type="ORF">HNR07_006835</name>
</gene>
<dbReference type="GO" id="GO:0003964">
    <property type="term" value="F:RNA-directed DNA polymerase activity"/>
    <property type="evidence" value="ECO:0007669"/>
    <property type="project" value="UniProtKB-KW"/>
</dbReference>
<dbReference type="Pfam" id="PF00078">
    <property type="entry name" value="RVT_1"/>
    <property type="match status" value="1"/>
</dbReference>
<keyword evidence="6" id="KW-0548">Nucleotidyltransferase</keyword>
<evidence type="ECO:0000313" key="6">
    <source>
        <dbReference type="EMBL" id="MBB5491981.1"/>
    </source>
</evidence>
<feature type="domain" description="Reverse transcriptase" evidence="1">
    <location>
        <begin position="97"/>
        <end position="346"/>
    </location>
</feature>
<dbReference type="InterPro" id="IPR000477">
    <property type="entry name" value="RT_dom"/>
</dbReference>
<evidence type="ECO:0000313" key="7">
    <source>
        <dbReference type="EMBL" id="MBB5493018.1"/>
    </source>
</evidence>
<dbReference type="EMBL" id="JACHDO010000001">
    <property type="protein sequence ID" value="MBB5491981.1"/>
    <property type="molecule type" value="Genomic_DNA"/>
</dbReference>
<keyword evidence="6" id="KW-0808">Transferase</keyword>
<evidence type="ECO:0000313" key="9">
    <source>
        <dbReference type="EMBL" id="MBB5493606.1"/>
    </source>
</evidence>
<dbReference type="EC" id="2.7.7.49" evidence="6"/>
<evidence type="ECO:0000259" key="1">
    <source>
        <dbReference type="PROSITE" id="PS50878"/>
    </source>
</evidence>
<evidence type="ECO:0000313" key="5">
    <source>
        <dbReference type="EMBL" id="MBB5491574.1"/>
    </source>
</evidence>
<dbReference type="NCBIfam" id="TIGR04416">
    <property type="entry name" value="group_II_RT_mat"/>
    <property type="match status" value="1"/>
</dbReference>
<dbReference type="PANTHER" id="PTHR34047">
    <property type="entry name" value="NUCLEAR INTRON MATURASE 1, MITOCHONDRIAL-RELATED"/>
    <property type="match status" value="1"/>
</dbReference>
<organism evidence="6 12">
    <name type="scientific">Nocardiopsis metallicus</name>
    <dbReference type="NCBI Taxonomy" id="179819"/>
    <lineage>
        <taxon>Bacteria</taxon>
        <taxon>Bacillati</taxon>
        <taxon>Actinomycetota</taxon>
        <taxon>Actinomycetes</taxon>
        <taxon>Streptosporangiales</taxon>
        <taxon>Nocardiopsidaceae</taxon>
        <taxon>Nocardiopsis</taxon>
    </lineage>
</organism>
<proteinExistence type="predicted"/>
<keyword evidence="12" id="KW-1185">Reference proteome</keyword>
<dbReference type="EMBL" id="JACHDO010000001">
    <property type="protein sequence ID" value="MBB5491574.1"/>
    <property type="molecule type" value="Genomic_DNA"/>
</dbReference>
<sequence length="489" mass="55945">MNARSEDAPVNTGASIVWPDSDTAYFRVRKMQTKLHQWAKEDSSRRFDDVFNLVYDPAFLVDAFERTARNKGARTAGVDGVTVHMVRSRIGRDAFLQQVRDLLKSGEFRPSEVRRVAIPKAGGKLRKLGIPTVIDRVVQASLKAVLEPVFEADFLPCSYGFRPNRRAQDAIAEIHSLASPVKNHHWVLEADIKACFDEIDHTSLMDRVRGRVKDKRTNALVKSFLKSGVMTQSGNREETITGTPQGGILSPLLANIALSALDEYIAAQWETSAYRRRVRRQKGIGNWKLVRYADDFVIMVQGSRDRAEVLKEEVSQVLTPLGLRLAEEKTGVVHIDQGFDFLGFHIRRRVKRGTRRRYVYTIPSKKSVQAIKDGVRRATNRPTRNTATERKIAEVDTMVRGWANYFRHGVSKKMFSTVDSFSWWRLSSWIRRKHSNIGLRELRRRFTDRGWRLAYQGSVFRGASNVTVSRYRFRGYSIPTPWTTRPATC</sequence>